<evidence type="ECO:0000256" key="1">
    <source>
        <dbReference type="SAM" id="MobiDB-lite"/>
    </source>
</evidence>
<dbReference type="SUPFAM" id="SSF55826">
    <property type="entry name" value="YbaK/ProRS associated domain"/>
    <property type="match status" value="1"/>
</dbReference>
<accession>A0ABW2SM63</accession>
<evidence type="ECO:0000313" key="3">
    <source>
        <dbReference type="EMBL" id="MFC7581221.1"/>
    </source>
</evidence>
<sequence length="97" mass="10546">MDVLALVAVLATEKLNDGKLAKALGVSRSRLAPAPAQRLTQLGMRTGGVCPFTRDPAVRICDRQVRDIPSRDLPRSRRSLRHHRANCTSSAGCERVG</sequence>
<evidence type="ECO:0000313" key="4">
    <source>
        <dbReference type="Proteomes" id="UP001596527"/>
    </source>
</evidence>
<dbReference type="Gene3D" id="3.90.960.10">
    <property type="entry name" value="YbaK/aminoacyl-tRNA synthetase-associated domain"/>
    <property type="match status" value="1"/>
</dbReference>
<dbReference type="Proteomes" id="UP001596527">
    <property type="component" value="Unassembled WGS sequence"/>
</dbReference>
<keyword evidence="4" id="KW-1185">Reference proteome</keyword>
<gene>
    <name evidence="3" type="ORF">ACFQWG_08430</name>
</gene>
<dbReference type="InterPro" id="IPR007214">
    <property type="entry name" value="YbaK/aa-tRNA-synth-assoc-dom"/>
</dbReference>
<protein>
    <submittedName>
        <fullName evidence="3">YbaK/EbsC family protein</fullName>
    </submittedName>
</protein>
<proteinExistence type="predicted"/>
<organism evidence="3 4">
    <name type="scientific">Schaalia naturae</name>
    <dbReference type="NCBI Taxonomy" id="635203"/>
    <lineage>
        <taxon>Bacteria</taxon>
        <taxon>Bacillati</taxon>
        <taxon>Actinomycetota</taxon>
        <taxon>Actinomycetes</taxon>
        <taxon>Actinomycetales</taxon>
        <taxon>Actinomycetaceae</taxon>
        <taxon>Schaalia</taxon>
    </lineage>
</organism>
<dbReference type="RefSeq" id="WP_380974311.1">
    <property type="nucleotide sequence ID" value="NZ_JBHTEF010000001.1"/>
</dbReference>
<feature type="domain" description="YbaK/aminoacyl-tRNA synthetase-associated" evidence="2">
    <location>
        <begin position="4"/>
        <end position="58"/>
    </location>
</feature>
<dbReference type="InterPro" id="IPR036754">
    <property type="entry name" value="YbaK/aa-tRNA-synt-asso_dom_sf"/>
</dbReference>
<name>A0ABW2SM63_9ACTO</name>
<feature type="compositionally biased region" description="Basic residues" evidence="1">
    <location>
        <begin position="76"/>
        <end position="85"/>
    </location>
</feature>
<dbReference type="Pfam" id="PF04073">
    <property type="entry name" value="tRNA_edit"/>
    <property type="match status" value="1"/>
</dbReference>
<comment type="caution">
    <text evidence="3">The sequence shown here is derived from an EMBL/GenBank/DDBJ whole genome shotgun (WGS) entry which is preliminary data.</text>
</comment>
<feature type="region of interest" description="Disordered" evidence="1">
    <location>
        <begin position="72"/>
        <end position="97"/>
    </location>
</feature>
<evidence type="ECO:0000259" key="2">
    <source>
        <dbReference type="Pfam" id="PF04073"/>
    </source>
</evidence>
<reference evidence="4" key="1">
    <citation type="journal article" date="2019" name="Int. J. Syst. Evol. Microbiol.">
        <title>The Global Catalogue of Microorganisms (GCM) 10K type strain sequencing project: providing services to taxonomists for standard genome sequencing and annotation.</title>
        <authorList>
            <consortium name="The Broad Institute Genomics Platform"/>
            <consortium name="The Broad Institute Genome Sequencing Center for Infectious Disease"/>
            <person name="Wu L."/>
            <person name="Ma J."/>
        </authorList>
    </citation>
    <scope>NUCLEOTIDE SEQUENCE [LARGE SCALE GENOMIC DNA]</scope>
    <source>
        <strain evidence="4">CCUG 56698</strain>
    </source>
</reference>
<dbReference type="EMBL" id="JBHTEF010000001">
    <property type="protein sequence ID" value="MFC7581221.1"/>
    <property type="molecule type" value="Genomic_DNA"/>
</dbReference>